<dbReference type="RefSeq" id="WP_211846635.1">
    <property type="nucleotide sequence ID" value="NZ_JAAEDL010000009.1"/>
</dbReference>
<gene>
    <name evidence="1" type="ORF">GXW74_11445</name>
</gene>
<name>A0A9X9XBL8_9PROT</name>
<keyword evidence="2" id="KW-1185">Reference proteome</keyword>
<dbReference type="EMBL" id="JAAEDL010000009">
    <property type="protein sequence ID" value="MBR0681104.1"/>
    <property type="molecule type" value="Genomic_DNA"/>
</dbReference>
<sequence>MAQADLEAMHEEALSLLRAPGAHAPCAPRHAVSVVLLQQLMVARKVVDALRVAPAEAQAAMRSDHALGYFFGLASGGNDLAAASPAERRVGSALLMVHSLVFGRQAAERLTADLDSGAVTVVGEAFGEGLLAAATDLAEFRRWLRGDGGALPGGLLDGLPWPGLARENPGGSRH</sequence>
<organism evidence="1 2">
    <name type="scientific">Neoroseomonas eburnea</name>
    <dbReference type="NCBI Taxonomy" id="1346889"/>
    <lineage>
        <taxon>Bacteria</taxon>
        <taxon>Pseudomonadati</taxon>
        <taxon>Pseudomonadota</taxon>
        <taxon>Alphaproteobacteria</taxon>
        <taxon>Acetobacterales</taxon>
        <taxon>Acetobacteraceae</taxon>
        <taxon>Neoroseomonas</taxon>
    </lineage>
</organism>
<reference evidence="1" key="2">
    <citation type="journal article" date="2021" name="Syst. Appl. Microbiol.">
        <title>Roseomonas hellenica sp. nov., isolated from roots of wild-growing Alkanna tinctoria.</title>
        <authorList>
            <person name="Rat A."/>
            <person name="Naranjo H.D."/>
            <person name="Lebbe L."/>
            <person name="Cnockaert M."/>
            <person name="Krigas N."/>
            <person name="Grigoriadou K."/>
            <person name="Maloupa E."/>
            <person name="Willems A."/>
        </authorList>
    </citation>
    <scope>NUCLEOTIDE SEQUENCE</scope>
    <source>
        <strain evidence="1">LMG 31228</strain>
    </source>
</reference>
<reference evidence="1" key="1">
    <citation type="submission" date="2020-01" db="EMBL/GenBank/DDBJ databases">
        <authorList>
            <person name="Rat A."/>
        </authorList>
    </citation>
    <scope>NUCLEOTIDE SEQUENCE</scope>
    <source>
        <strain evidence="1">LMG 31228</strain>
    </source>
</reference>
<dbReference type="AlphaFoldDB" id="A0A9X9XBL8"/>
<comment type="caution">
    <text evidence="1">The sequence shown here is derived from an EMBL/GenBank/DDBJ whole genome shotgun (WGS) entry which is preliminary data.</text>
</comment>
<evidence type="ECO:0000313" key="1">
    <source>
        <dbReference type="EMBL" id="MBR0681104.1"/>
    </source>
</evidence>
<dbReference type="Proteomes" id="UP001138709">
    <property type="component" value="Unassembled WGS sequence"/>
</dbReference>
<proteinExistence type="predicted"/>
<accession>A0A9X9XBL8</accession>
<evidence type="ECO:0000313" key="2">
    <source>
        <dbReference type="Proteomes" id="UP001138709"/>
    </source>
</evidence>
<protein>
    <submittedName>
        <fullName evidence="1">Uncharacterized protein</fullName>
    </submittedName>
</protein>